<accession>A0A383F935</accession>
<name>A0A383F935_9ZZZZ</name>
<proteinExistence type="predicted"/>
<dbReference type="EMBL" id="UINC01232101">
    <property type="protein sequence ID" value="SVE64925.1"/>
    <property type="molecule type" value="Genomic_DNA"/>
</dbReference>
<dbReference type="GO" id="GO:0006281">
    <property type="term" value="P:DNA repair"/>
    <property type="evidence" value="ECO:0007669"/>
    <property type="project" value="InterPro"/>
</dbReference>
<dbReference type="InterPro" id="IPR036631">
    <property type="entry name" value="MGMT_N_sf"/>
</dbReference>
<reference evidence="1" key="1">
    <citation type="submission" date="2018-05" db="EMBL/GenBank/DDBJ databases">
        <authorList>
            <person name="Lanie J.A."/>
            <person name="Ng W.-L."/>
            <person name="Kazmierczak K.M."/>
            <person name="Andrzejewski T.M."/>
            <person name="Davidsen T.M."/>
            <person name="Wayne K.J."/>
            <person name="Tettelin H."/>
            <person name="Glass J.I."/>
            <person name="Rusch D."/>
            <person name="Podicherti R."/>
            <person name="Tsui H.-C.T."/>
            <person name="Winkler M.E."/>
        </authorList>
    </citation>
    <scope>NUCLEOTIDE SEQUENCE</scope>
</reference>
<sequence>MICPRVVRFDSMNSPVGLVFVAVSERGVCDVTLGEGSE</sequence>
<organism evidence="1">
    <name type="scientific">marine metagenome</name>
    <dbReference type="NCBI Taxonomy" id="408172"/>
    <lineage>
        <taxon>unclassified sequences</taxon>
        <taxon>metagenomes</taxon>
        <taxon>ecological metagenomes</taxon>
    </lineage>
</organism>
<dbReference type="SUPFAM" id="SSF53155">
    <property type="entry name" value="Methylated DNA-protein cysteine methyltransferase domain"/>
    <property type="match status" value="1"/>
</dbReference>
<evidence type="ECO:0000313" key="1">
    <source>
        <dbReference type="EMBL" id="SVE64925.1"/>
    </source>
</evidence>
<dbReference type="GO" id="GO:0003908">
    <property type="term" value="F:methylated-DNA-[protein]-cysteine S-methyltransferase activity"/>
    <property type="evidence" value="ECO:0007669"/>
    <property type="project" value="InterPro"/>
</dbReference>
<gene>
    <name evidence="1" type="ORF">METZ01_LOCUS517779</name>
</gene>
<protein>
    <submittedName>
        <fullName evidence="1">Uncharacterized protein</fullName>
    </submittedName>
</protein>
<dbReference type="AlphaFoldDB" id="A0A383F935"/>
<dbReference type="Gene3D" id="3.30.160.70">
    <property type="entry name" value="Methylated DNA-protein cysteine methyltransferase domain"/>
    <property type="match status" value="1"/>
</dbReference>
<feature type="non-terminal residue" evidence="1">
    <location>
        <position position="38"/>
    </location>
</feature>